<dbReference type="OrthoDB" id="76215at2759"/>
<dbReference type="PANTHER" id="PTHR46250">
    <property type="entry name" value="MYB/SANT-LIKE DNA-BINDING DOMAIN PROTEIN-RELATED"/>
    <property type="match status" value="1"/>
</dbReference>
<dbReference type="AlphaFoldDB" id="A0A5D3BZZ3"/>
<dbReference type="PANTHER" id="PTHR46250:SF18">
    <property type="entry name" value="MYB_SANT-LIKE DOMAIN-CONTAINING PROTEIN"/>
    <property type="match status" value="1"/>
</dbReference>
<evidence type="ECO:0000313" key="3">
    <source>
        <dbReference type="Proteomes" id="UP000321393"/>
    </source>
</evidence>
<dbReference type="Proteomes" id="UP000321393">
    <property type="component" value="Unassembled WGS sequence"/>
</dbReference>
<accession>A0A5D3BZZ3</accession>
<evidence type="ECO:0000313" key="4">
    <source>
        <dbReference type="Proteomes" id="UP000321947"/>
    </source>
</evidence>
<proteinExistence type="predicted"/>
<comment type="caution">
    <text evidence="2">The sequence shown here is derived from an EMBL/GenBank/DDBJ whole genome shotgun (WGS) entry which is preliminary data.</text>
</comment>
<gene>
    <name evidence="2" type="ORF">E5676_scaffold409G002080</name>
    <name evidence="1" type="ORF">E6C27_scaffold60G004680</name>
</gene>
<dbReference type="EMBL" id="SSTD01014204">
    <property type="protein sequence ID" value="TYK04574.1"/>
    <property type="molecule type" value="Genomic_DNA"/>
</dbReference>
<dbReference type="Proteomes" id="UP000321947">
    <property type="component" value="Unassembled WGS sequence"/>
</dbReference>
<protein>
    <submittedName>
        <fullName evidence="2">Retrotransposon protein</fullName>
    </submittedName>
</protein>
<organism evidence="2 4">
    <name type="scientific">Cucumis melo var. makuwa</name>
    <name type="common">Oriental melon</name>
    <dbReference type="NCBI Taxonomy" id="1194695"/>
    <lineage>
        <taxon>Eukaryota</taxon>
        <taxon>Viridiplantae</taxon>
        <taxon>Streptophyta</taxon>
        <taxon>Embryophyta</taxon>
        <taxon>Tracheophyta</taxon>
        <taxon>Spermatophyta</taxon>
        <taxon>Magnoliopsida</taxon>
        <taxon>eudicotyledons</taxon>
        <taxon>Gunneridae</taxon>
        <taxon>Pentapetalae</taxon>
        <taxon>rosids</taxon>
        <taxon>fabids</taxon>
        <taxon>Cucurbitales</taxon>
        <taxon>Cucurbitaceae</taxon>
        <taxon>Benincaseae</taxon>
        <taxon>Cucumis</taxon>
    </lineage>
</organism>
<sequence>MGKIPLPGSSPMLDYYGYSLLHNLINWEMTNADILDDEDKGDSTHTTTSGENITYIEVSNEWTQWRDALAESMLNECSSRNPKHSWTREEEACLVDCLVDLVSVGGGGPTTRPSGLMFQAIAEMKGLAGSGLGKNDDVKCIIIDNWVRTHPATKGLLNKPFPHYDELSYMFGKNYVTVVREGTFANIGSNVPRPYKVSLRGWPKDGVLDYVWPEDEYVAGTT</sequence>
<reference evidence="3 4" key="1">
    <citation type="submission" date="2019-08" db="EMBL/GenBank/DDBJ databases">
        <title>Draft genome sequences of two oriental melons (Cucumis melo L. var makuwa).</title>
        <authorList>
            <person name="Kwon S.-Y."/>
        </authorList>
    </citation>
    <scope>NUCLEOTIDE SEQUENCE [LARGE SCALE GENOMIC DNA]</scope>
    <source>
        <strain evidence="4">cv. Chang Bougi</strain>
        <strain evidence="3">cv. SW 3</strain>
        <tissue evidence="2">Leaf</tissue>
    </source>
</reference>
<evidence type="ECO:0000313" key="2">
    <source>
        <dbReference type="EMBL" id="TYK04574.1"/>
    </source>
</evidence>
<name>A0A5D3BZZ3_CUCMM</name>
<dbReference type="EMBL" id="SSTE01011134">
    <property type="protein sequence ID" value="KAA0051984.1"/>
    <property type="molecule type" value="Genomic_DNA"/>
</dbReference>
<evidence type="ECO:0000313" key="1">
    <source>
        <dbReference type="EMBL" id="KAA0051984.1"/>
    </source>
</evidence>